<sequence>MLDADRGNHADISRHLAARRPGHTLPAPLYTSAAVWAADCDAIFGRHWIAVGVACDVPEAGDVIAVDIGPSSIVILRDDDGALRAFHNVCSHRGARLVPPGRSIVGKLVCPYHQWTYNLDGALALAPHMGVDFDHALHHLKPVALRDVGGILYACLAAEPPADIKELAAVMEPRLADYDLRNAKVAFEQDLIEEGNWKLTMENNRECYHCASNHPQLSLSFHAADFGYDPENLTESERAEANALIDAYAKYSAHWTEEGLAYEPVEHTVGWPTNFRTQRLIIAGLGESQTPDTRAAVSFPLGNANRPWMGDVHLWGINSWNHIMSDHAVVFIAYPIAPNRTLVRTKWLVHADAVEGEDYDLENLTAVWKTTNSEDAHLVALAQRGVSSAGYRPGPYSRFTERALDEFATWYVARMQASGYAL</sequence>
<gene>
    <name evidence="8" type="ORF">SAMN04488004_13333</name>
</gene>
<feature type="domain" description="Rieske" evidence="7">
    <location>
        <begin position="48"/>
        <end position="154"/>
    </location>
</feature>
<dbReference type="SUPFAM" id="SSF50022">
    <property type="entry name" value="ISP domain"/>
    <property type="match status" value="1"/>
</dbReference>
<dbReference type="EMBL" id="FOTF01000033">
    <property type="protein sequence ID" value="SFL62211.1"/>
    <property type="molecule type" value="Genomic_DNA"/>
</dbReference>
<evidence type="ECO:0000313" key="8">
    <source>
        <dbReference type="EMBL" id="SFL62211.1"/>
    </source>
</evidence>
<keyword evidence="2" id="KW-0001">2Fe-2S</keyword>
<evidence type="ECO:0000256" key="1">
    <source>
        <dbReference type="ARBA" id="ARBA00001962"/>
    </source>
</evidence>
<evidence type="ECO:0000256" key="6">
    <source>
        <dbReference type="ARBA" id="ARBA00023014"/>
    </source>
</evidence>
<dbReference type="STRING" id="195913.SAMN04488004_13333"/>
<organism evidence="8 9">
    <name type="scientific">Loktanella salsilacus</name>
    <dbReference type="NCBI Taxonomy" id="195913"/>
    <lineage>
        <taxon>Bacteria</taxon>
        <taxon>Pseudomonadati</taxon>
        <taxon>Pseudomonadota</taxon>
        <taxon>Alphaproteobacteria</taxon>
        <taxon>Rhodobacterales</taxon>
        <taxon>Roseobacteraceae</taxon>
        <taxon>Loktanella</taxon>
    </lineage>
</organism>
<dbReference type="SUPFAM" id="SSF55961">
    <property type="entry name" value="Bet v1-like"/>
    <property type="match status" value="1"/>
</dbReference>
<dbReference type="Gene3D" id="2.102.10.10">
    <property type="entry name" value="Rieske [2Fe-2S] iron-sulphur domain"/>
    <property type="match status" value="1"/>
</dbReference>
<dbReference type="GO" id="GO:0005506">
    <property type="term" value="F:iron ion binding"/>
    <property type="evidence" value="ECO:0007669"/>
    <property type="project" value="InterPro"/>
</dbReference>
<dbReference type="InterPro" id="IPR015879">
    <property type="entry name" value="Ring_hydroxy_dOase_asu_C_dom"/>
</dbReference>
<dbReference type="GO" id="GO:0051537">
    <property type="term" value="F:2 iron, 2 sulfur cluster binding"/>
    <property type="evidence" value="ECO:0007669"/>
    <property type="project" value="UniProtKB-KW"/>
</dbReference>
<dbReference type="RefSeq" id="WP_090191708.1">
    <property type="nucleotide sequence ID" value="NZ_FOTF01000033.1"/>
</dbReference>
<dbReference type="InterPro" id="IPR001663">
    <property type="entry name" value="Rng_hydr_dOase-A"/>
</dbReference>
<dbReference type="Proteomes" id="UP000199550">
    <property type="component" value="Unassembled WGS sequence"/>
</dbReference>
<keyword evidence="4" id="KW-0560">Oxidoreductase</keyword>
<dbReference type="OrthoDB" id="7456916at2"/>
<dbReference type="Gene3D" id="3.90.380.10">
    <property type="entry name" value="Naphthalene 1,2-dioxygenase Alpha Subunit, Chain A, domain 1"/>
    <property type="match status" value="1"/>
</dbReference>
<dbReference type="PANTHER" id="PTHR43756:SF5">
    <property type="entry name" value="CHOLINE MONOOXYGENASE, CHLOROPLASTIC"/>
    <property type="match status" value="1"/>
</dbReference>
<evidence type="ECO:0000256" key="3">
    <source>
        <dbReference type="ARBA" id="ARBA00022723"/>
    </source>
</evidence>
<keyword evidence="5" id="KW-0408">Iron</keyword>
<dbReference type="AlphaFoldDB" id="A0A1I4J7N0"/>
<reference evidence="9" key="1">
    <citation type="submission" date="2016-10" db="EMBL/GenBank/DDBJ databases">
        <authorList>
            <person name="Varghese N."/>
            <person name="Submissions S."/>
        </authorList>
    </citation>
    <scope>NUCLEOTIDE SEQUENCE [LARGE SCALE GENOMIC DNA]</scope>
    <source>
        <strain evidence="9">DSM 16199</strain>
    </source>
</reference>
<keyword evidence="9" id="KW-1185">Reference proteome</keyword>
<evidence type="ECO:0000256" key="2">
    <source>
        <dbReference type="ARBA" id="ARBA00022714"/>
    </source>
</evidence>
<dbReference type="Pfam" id="PF00848">
    <property type="entry name" value="Ring_hydroxyl_A"/>
    <property type="match status" value="1"/>
</dbReference>
<dbReference type="PRINTS" id="PR00090">
    <property type="entry name" value="RNGDIOXGNASE"/>
</dbReference>
<keyword evidence="3" id="KW-0479">Metal-binding</keyword>
<dbReference type="CDD" id="cd03469">
    <property type="entry name" value="Rieske_RO_Alpha_N"/>
    <property type="match status" value="1"/>
</dbReference>
<dbReference type="InterPro" id="IPR036922">
    <property type="entry name" value="Rieske_2Fe-2S_sf"/>
</dbReference>
<dbReference type="GO" id="GO:0016491">
    <property type="term" value="F:oxidoreductase activity"/>
    <property type="evidence" value="ECO:0007669"/>
    <property type="project" value="UniProtKB-KW"/>
</dbReference>
<keyword evidence="6" id="KW-0411">Iron-sulfur</keyword>
<evidence type="ECO:0000313" key="9">
    <source>
        <dbReference type="Proteomes" id="UP000199550"/>
    </source>
</evidence>
<evidence type="ECO:0000256" key="4">
    <source>
        <dbReference type="ARBA" id="ARBA00023002"/>
    </source>
</evidence>
<evidence type="ECO:0000259" key="7">
    <source>
        <dbReference type="PROSITE" id="PS51296"/>
    </source>
</evidence>
<evidence type="ECO:0000256" key="5">
    <source>
        <dbReference type="ARBA" id="ARBA00023004"/>
    </source>
</evidence>
<accession>A0A1I4J7N0</accession>
<dbReference type="PANTHER" id="PTHR43756">
    <property type="entry name" value="CHOLINE MONOOXYGENASE, CHLOROPLASTIC"/>
    <property type="match status" value="1"/>
</dbReference>
<comment type="cofactor">
    <cofactor evidence="1">
        <name>Fe cation</name>
        <dbReference type="ChEBI" id="CHEBI:24875"/>
    </cofactor>
</comment>
<protein>
    <submittedName>
        <fullName evidence="8">Rieske 2Fe-2S family protein</fullName>
    </submittedName>
</protein>
<name>A0A1I4J7N0_9RHOB</name>
<dbReference type="InterPro" id="IPR017941">
    <property type="entry name" value="Rieske_2Fe-2S"/>
</dbReference>
<dbReference type="Pfam" id="PF00355">
    <property type="entry name" value="Rieske"/>
    <property type="match status" value="1"/>
</dbReference>
<dbReference type="PROSITE" id="PS51296">
    <property type="entry name" value="RIESKE"/>
    <property type="match status" value="1"/>
</dbReference>
<proteinExistence type="predicted"/>
<dbReference type="CDD" id="cd08884">
    <property type="entry name" value="RHO_alpha_C_GbcA-like"/>
    <property type="match status" value="1"/>
</dbReference>